<dbReference type="EMBL" id="CP013235">
    <property type="protein sequence ID" value="AMP11293.1"/>
    <property type="molecule type" value="Genomic_DNA"/>
</dbReference>
<evidence type="ECO:0000313" key="2">
    <source>
        <dbReference type="Proteomes" id="UP000071778"/>
    </source>
</evidence>
<dbReference type="Proteomes" id="UP000071778">
    <property type="component" value="Chromosome"/>
</dbReference>
<accession>A0A127QMK3</accession>
<sequence length="38" mass="4529">MLCSNQLSYITKQARNYAVFVKSCQEKQDFAPNFWQKL</sequence>
<organism evidence="1 2">
    <name type="scientific">Collimonas arenae</name>
    <dbReference type="NCBI Taxonomy" id="279058"/>
    <lineage>
        <taxon>Bacteria</taxon>
        <taxon>Pseudomonadati</taxon>
        <taxon>Pseudomonadota</taxon>
        <taxon>Betaproteobacteria</taxon>
        <taxon>Burkholderiales</taxon>
        <taxon>Oxalobacteraceae</taxon>
        <taxon>Collimonas</taxon>
    </lineage>
</organism>
<keyword evidence="2" id="KW-1185">Reference proteome</keyword>
<reference evidence="1 2" key="1">
    <citation type="submission" date="2015-11" db="EMBL/GenBank/DDBJ databases">
        <title>Exploring the genomic traits of fungus-feeding bacterial genus Collimonas.</title>
        <authorList>
            <person name="Song C."/>
            <person name="Schmidt R."/>
            <person name="de Jager V."/>
            <person name="Krzyzanowska D."/>
            <person name="Jongedijk E."/>
            <person name="Cankar K."/>
            <person name="Beekwilder J."/>
            <person name="van Veen A."/>
            <person name="de Boer W."/>
            <person name="van Veen J.A."/>
            <person name="Garbeva P."/>
        </authorList>
    </citation>
    <scope>NUCLEOTIDE SEQUENCE [LARGE SCALE GENOMIC DNA]</scope>
    <source>
        <strain evidence="1 2">Ter282</strain>
    </source>
</reference>
<name>A0A127QMK3_9BURK</name>
<dbReference type="AlphaFoldDB" id="A0A127QMK3"/>
<evidence type="ECO:0000313" key="1">
    <source>
        <dbReference type="EMBL" id="AMP11293.1"/>
    </source>
</evidence>
<gene>
    <name evidence="1" type="ORF">CAter282_3609</name>
</gene>
<proteinExistence type="predicted"/>
<protein>
    <submittedName>
        <fullName evidence="1">Uncharacterized protein</fullName>
    </submittedName>
</protein>